<keyword evidence="3" id="KW-1185">Reference proteome</keyword>
<feature type="transmembrane region" description="Helical" evidence="1">
    <location>
        <begin position="37"/>
        <end position="62"/>
    </location>
</feature>
<reference evidence="2 3" key="1">
    <citation type="submission" date="2024-02" db="EMBL/GenBank/DDBJ databases">
        <title>Distribution and functional of Brevundimonas-related endobacteria within Verticillium dahliae.</title>
        <authorList>
            <person name="Zeng H."/>
        </authorList>
    </citation>
    <scope>NUCLEOTIDE SEQUENCE [LARGE SCALE GENOMIC DNA]</scope>
    <source>
        <strain evidence="2 3">TRM 44200</strain>
    </source>
</reference>
<dbReference type="Proteomes" id="UP001363460">
    <property type="component" value="Chromosome"/>
</dbReference>
<evidence type="ECO:0000313" key="2">
    <source>
        <dbReference type="EMBL" id="WWT55348.1"/>
    </source>
</evidence>
<accession>A0ABZ2ICW2</accession>
<evidence type="ECO:0000313" key="3">
    <source>
        <dbReference type="Proteomes" id="UP001363460"/>
    </source>
</evidence>
<protein>
    <submittedName>
        <fullName evidence="2">Uncharacterized protein</fullName>
    </submittedName>
</protein>
<organism evidence="2 3">
    <name type="scientific">Brevundimonas olei</name>
    <dbReference type="NCBI Taxonomy" id="657642"/>
    <lineage>
        <taxon>Bacteria</taxon>
        <taxon>Pseudomonadati</taxon>
        <taxon>Pseudomonadota</taxon>
        <taxon>Alphaproteobacteria</taxon>
        <taxon>Caulobacterales</taxon>
        <taxon>Caulobacteraceae</taxon>
        <taxon>Brevundimonas</taxon>
    </lineage>
</organism>
<evidence type="ECO:0000256" key="1">
    <source>
        <dbReference type="SAM" id="Phobius"/>
    </source>
</evidence>
<proteinExistence type="predicted"/>
<dbReference type="RefSeq" id="WP_303703372.1">
    <property type="nucleotide sequence ID" value="NZ_CP146369.1"/>
</dbReference>
<keyword evidence="1" id="KW-0812">Transmembrane</keyword>
<name>A0ABZ2ICW2_9CAUL</name>
<sequence length="66" mass="6598">MPDRTSAPGRKATISCAAAALCAQAVAEAVRGAGYAYLGALVPAVACAFIAVALAYLGALTWDARQ</sequence>
<keyword evidence="1" id="KW-1133">Transmembrane helix</keyword>
<keyword evidence="1" id="KW-0472">Membrane</keyword>
<gene>
    <name evidence="2" type="ORF">V8J38_02635</name>
</gene>
<dbReference type="EMBL" id="CP146369">
    <property type="protein sequence ID" value="WWT55348.1"/>
    <property type="molecule type" value="Genomic_DNA"/>
</dbReference>